<evidence type="ECO:0000313" key="3">
    <source>
        <dbReference type="Proteomes" id="UP000015105"/>
    </source>
</evidence>
<accession>A0A453QUE7</accession>
<evidence type="ECO:0000256" key="1">
    <source>
        <dbReference type="SAM" id="MobiDB-lite"/>
    </source>
</evidence>
<dbReference type="Proteomes" id="UP000015105">
    <property type="component" value="Chromosome 7D"/>
</dbReference>
<protein>
    <submittedName>
        <fullName evidence="2">Uncharacterized protein</fullName>
    </submittedName>
</protein>
<dbReference type="Gramene" id="AET7Gv20328100.11">
    <property type="protein sequence ID" value="AET7Gv20328100.11"/>
    <property type="gene ID" value="AET7Gv20328100"/>
</dbReference>
<reference evidence="3" key="1">
    <citation type="journal article" date="2014" name="Science">
        <title>Ancient hybridizations among the ancestral genomes of bread wheat.</title>
        <authorList>
            <consortium name="International Wheat Genome Sequencing Consortium,"/>
            <person name="Marcussen T."/>
            <person name="Sandve S.R."/>
            <person name="Heier L."/>
            <person name="Spannagl M."/>
            <person name="Pfeifer M."/>
            <person name="Jakobsen K.S."/>
            <person name="Wulff B.B."/>
            <person name="Steuernagel B."/>
            <person name="Mayer K.F."/>
            <person name="Olsen O.A."/>
        </authorList>
    </citation>
    <scope>NUCLEOTIDE SEQUENCE [LARGE SCALE GENOMIC DNA]</scope>
    <source>
        <strain evidence="3">cv. AL8/78</strain>
    </source>
</reference>
<keyword evidence="3" id="KW-1185">Reference proteome</keyword>
<reference evidence="2" key="3">
    <citation type="journal article" date="2017" name="Nature">
        <title>Genome sequence of the progenitor of the wheat D genome Aegilops tauschii.</title>
        <authorList>
            <person name="Luo M.C."/>
            <person name="Gu Y.Q."/>
            <person name="Puiu D."/>
            <person name="Wang H."/>
            <person name="Twardziok S.O."/>
            <person name="Deal K.R."/>
            <person name="Huo N."/>
            <person name="Zhu T."/>
            <person name="Wang L."/>
            <person name="Wang Y."/>
            <person name="McGuire P.E."/>
            <person name="Liu S."/>
            <person name="Long H."/>
            <person name="Ramasamy R.K."/>
            <person name="Rodriguez J.C."/>
            <person name="Van S.L."/>
            <person name="Yuan L."/>
            <person name="Wang Z."/>
            <person name="Xia Z."/>
            <person name="Xiao L."/>
            <person name="Anderson O.D."/>
            <person name="Ouyang S."/>
            <person name="Liang Y."/>
            <person name="Zimin A.V."/>
            <person name="Pertea G."/>
            <person name="Qi P."/>
            <person name="Bennetzen J.L."/>
            <person name="Dai X."/>
            <person name="Dawson M.W."/>
            <person name="Muller H.G."/>
            <person name="Kugler K."/>
            <person name="Rivarola-Duarte L."/>
            <person name="Spannagl M."/>
            <person name="Mayer K.F.X."/>
            <person name="Lu F.H."/>
            <person name="Bevan M.W."/>
            <person name="Leroy P."/>
            <person name="Li P."/>
            <person name="You F.M."/>
            <person name="Sun Q."/>
            <person name="Liu Z."/>
            <person name="Lyons E."/>
            <person name="Wicker T."/>
            <person name="Salzberg S.L."/>
            <person name="Devos K.M."/>
            <person name="Dvorak J."/>
        </authorList>
    </citation>
    <scope>NUCLEOTIDE SEQUENCE [LARGE SCALE GENOMIC DNA]</scope>
    <source>
        <strain evidence="2">cv. AL8/78</strain>
    </source>
</reference>
<name>A0A453QUE7_AEGTS</name>
<reference evidence="2" key="4">
    <citation type="submission" date="2019-03" db="UniProtKB">
        <authorList>
            <consortium name="EnsemblPlants"/>
        </authorList>
    </citation>
    <scope>IDENTIFICATION</scope>
</reference>
<evidence type="ECO:0000313" key="2">
    <source>
        <dbReference type="EnsemblPlants" id="AET7Gv20328100.11"/>
    </source>
</evidence>
<sequence length="47" mass="5258">LLFPLSFTLIPTPLEVEPQPVSFETQNPRSSSGGRHRRPDVERRAAA</sequence>
<reference evidence="3" key="2">
    <citation type="journal article" date="2017" name="Nat. Plants">
        <title>The Aegilops tauschii genome reveals multiple impacts of transposons.</title>
        <authorList>
            <person name="Zhao G."/>
            <person name="Zou C."/>
            <person name="Li K."/>
            <person name="Wang K."/>
            <person name="Li T."/>
            <person name="Gao L."/>
            <person name="Zhang X."/>
            <person name="Wang H."/>
            <person name="Yang Z."/>
            <person name="Liu X."/>
            <person name="Jiang W."/>
            <person name="Mao L."/>
            <person name="Kong X."/>
            <person name="Jiao Y."/>
            <person name="Jia J."/>
        </authorList>
    </citation>
    <scope>NUCLEOTIDE SEQUENCE [LARGE SCALE GENOMIC DNA]</scope>
    <source>
        <strain evidence="3">cv. AL8/78</strain>
    </source>
</reference>
<feature type="region of interest" description="Disordered" evidence="1">
    <location>
        <begin position="18"/>
        <end position="47"/>
    </location>
</feature>
<reference evidence="2" key="5">
    <citation type="journal article" date="2021" name="G3 (Bethesda)">
        <title>Aegilops tauschii genome assembly Aet v5.0 features greater sequence contiguity and improved annotation.</title>
        <authorList>
            <person name="Wang L."/>
            <person name="Zhu T."/>
            <person name="Rodriguez J.C."/>
            <person name="Deal K.R."/>
            <person name="Dubcovsky J."/>
            <person name="McGuire P.E."/>
            <person name="Lux T."/>
            <person name="Spannagl M."/>
            <person name="Mayer K.F.X."/>
            <person name="Baldrich P."/>
            <person name="Meyers B.C."/>
            <person name="Huo N."/>
            <person name="Gu Y.Q."/>
            <person name="Zhou H."/>
            <person name="Devos K.M."/>
            <person name="Bennetzen J.L."/>
            <person name="Unver T."/>
            <person name="Budak H."/>
            <person name="Gulick P.J."/>
            <person name="Galiba G."/>
            <person name="Kalapos B."/>
            <person name="Nelson D.R."/>
            <person name="Li P."/>
            <person name="You F.M."/>
            <person name="Luo M.C."/>
            <person name="Dvorak J."/>
        </authorList>
    </citation>
    <scope>NUCLEOTIDE SEQUENCE [LARGE SCALE GENOMIC DNA]</scope>
    <source>
        <strain evidence="2">cv. AL8/78</strain>
    </source>
</reference>
<organism evidence="2 3">
    <name type="scientific">Aegilops tauschii subsp. strangulata</name>
    <name type="common">Goatgrass</name>
    <dbReference type="NCBI Taxonomy" id="200361"/>
    <lineage>
        <taxon>Eukaryota</taxon>
        <taxon>Viridiplantae</taxon>
        <taxon>Streptophyta</taxon>
        <taxon>Embryophyta</taxon>
        <taxon>Tracheophyta</taxon>
        <taxon>Spermatophyta</taxon>
        <taxon>Magnoliopsida</taxon>
        <taxon>Liliopsida</taxon>
        <taxon>Poales</taxon>
        <taxon>Poaceae</taxon>
        <taxon>BOP clade</taxon>
        <taxon>Pooideae</taxon>
        <taxon>Triticodae</taxon>
        <taxon>Triticeae</taxon>
        <taxon>Triticinae</taxon>
        <taxon>Aegilops</taxon>
    </lineage>
</organism>
<dbReference type="EnsemblPlants" id="AET7Gv20328100.11">
    <property type="protein sequence ID" value="AET7Gv20328100.11"/>
    <property type="gene ID" value="AET7Gv20328100"/>
</dbReference>
<proteinExistence type="predicted"/>
<dbReference type="AlphaFoldDB" id="A0A453QUE7"/>